<evidence type="ECO:0000313" key="1">
    <source>
        <dbReference type="EMBL" id="KKR00591.1"/>
    </source>
</evidence>
<evidence type="ECO:0000313" key="2">
    <source>
        <dbReference type="Proteomes" id="UP000033881"/>
    </source>
</evidence>
<accession>A0A0G0MJR2</accession>
<reference evidence="1 2" key="1">
    <citation type="journal article" date="2015" name="Nature">
        <title>rRNA introns, odd ribosomes, and small enigmatic genomes across a large radiation of phyla.</title>
        <authorList>
            <person name="Brown C.T."/>
            <person name="Hug L.A."/>
            <person name="Thomas B.C."/>
            <person name="Sharon I."/>
            <person name="Castelle C.J."/>
            <person name="Singh A."/>
            <person name="Wilkins M.J."/>
            <person name="Williams K.H."/>
            <person name="Banfield J.F."/>
        </authorList>
    </citation>
    <scope>NUCLEOTIDE SEQUENCE [LARGE SCALE GENOMIC DNA]</scope>
</reference>
<dbReference type="AlphaFoldDB" id="A0A0G0MJR2"/>
<protein>
    <submittedName>
        <fullName evidence="1">Uncharacterized protein</fullName>
    </submittedName>
</protein>
<dbReference type="EMBL" id="LBWB01000011">
    <property type="protein sequence ID" value="KKR00591.1"/>
    <property type="molecule type" value="Genomic_DNA"/>
</dbReference>
<name>A0A0G0MJR2_9BACT</name>
<organism evidence="1 2">
    <name type="scientific">Candidatus Woesebacteria bacterium GW2011_GWB1_39_12</name>
    <dbReference type="NCBI Taxonomy" id="1618574"/>
    <lineage>
        <taxon>Bacteria</taxon>
        <taxon>Candidatus Woeseibacteriota</taxon>
    </lineage>
</organism>
<dbReference type="Proteomes" id="UP000033881">
    <property type="component" value="Unassembled WGS sequence"/>
</dbReference>
<comment type="caution">
    <text evidence="1">The sequence shown here is derived from an EMBL/GenBank/DDBJ whole genome shotgun (WGS) entry which is preliminary data.</text>
</comment>
<dbReference type="STRING" id="1618574.UT24_C0011G0044"/>
<gene>
    <name evidence="1" type="ORF">UT24_C0011G0044</name>
</gene>
<proteinExistence type="predicted"/>
<sequence length="211" mass="24983">MQQAEEIKQAVLLERFKALECLITSHLKSLLLAFPDLQVVSLFACTECSIVELWSDSPGQMFYANESGNVEEICDDEKPCIWDDYEADSFNLSARISKNNLIDFFEANYDQVDIFRKMCEFWCGKEIEELDLEYPEYPYDPYYFYFYFSRDEFGDRMKMYVPDAGDGLLPRRRRDYVNQNGGHVHCDEDSWSDFVRGSFDIENRREQILQE</sequence>